<accession>U1QM74</accession>
<dbReference type="InterPro" id="IPR004007">
    <property type="entry name" value="DhaL_dom"/>
</dbReference>
<dbReference type="PROSITE" id="PS51480">
    <property type="entry name" value="DHAL"/>
    <property type="match status" value="1"/>
</dbReference>
<evidence type="ECO:0000313" key="4">
    <source>
        <dbReference type="Proteomes" id="UP000016536"/>
    </source>
</evidence>
<dbReference type="SUPFAM" id="SSF101473">
    <property type="entry name" value="DhaL-like"/>
    <property type="match status" value="1"/>
</dbReference>
<dbReference type="HOGENOM" id="CLU_176602_0_0_11"/>
<gene>
    <name evidence="3" type="ORF">HMPREF1979_02138</name>
</gene>
<dbReference type="GO" id="GO:0006071">
    <property type="term" value="P:glycerol metabolic process"/>
    <property type="evidence" value="ECO:0007669"/>
    <property type="project" value="InterPro"/>
</dbReference>
<dbReference type="Gene3D" id="1.25.40.340">
    <property type="match status" value="1"/>
</dbReference>
<dbReference type="InterPro" id="IPR050270">
    <property type="entry name" value="DegV_domain_contain"/>
</dbReference>
<evidence type="ECO:0000256" key="1">
    <source>
        <dbReference type="SAM" id="MobiDB-lite"/>
    </source>
</evidence>
<dbReference type="PANTHER" id="PTHR33434">
    <property type="entry name" value="DEGV DOMAIN-CONTAINING PROTEIN DR_1986-RELATED"/>
    <property type="match status" value="1"/>
</dbReference>
<protein>
    <recommendedName>
        <fullName evidence="2">DhaL domain-containing protein</fullName>
    </recommendedName>
</protein>
<reference evidence="3 4" key="1">
    <citation type="submission" date="2013-08" db="EMBL/GenBank/DDBJ databases">
        <authorList>
            <person name="Weinstock G."/>
            <person name="Sodergren E."/>
            <person name="Wylie T."/>
            <person name="Fulton L."/>
            <person name="Fulton R."/>
            <person name="Fronick C."/>
            <person name="O'Laughlin M."/>
            <person name="Godfrey J."/>
            <person name="Miner T."/>
            <person name="Herter B."/>
            <person name="Appelbaum E."/>
            <person name="Cordes M."/>
            <person name="Lek S."/>
            <person name="Wollam A."/>
            <person name="Pepin K.H."/>
            <person name="Palsikar V.B."/>
            <person name="Mitreva M."/>
            <person name="Wilson R.K."/>
        </authorList>
    </citation>
    <scope>NUCLEOTIDE SEQUENCE [LARGE SCALE GENOMIC DNA]</scope>
    <source>
        <strain evidence="3 4">F0542</strain>
    </source>
</reference>
<dbReference type="AlphaFoldDB" id="U1QM74"/>
<dbReference type="InterPro" id="IPR036117">
    <property type="entry name" value="DhaL_dom_sf"/>
</dbReference>
<keyword evidence="4" id="KW-1185">Reference proteome</keyword>
<organism evidence="3 4">
    <name type="scientific">Actinomyces johnsonii F0542</name>
    <dbReference type="NCBI Taxonomy" id="1321818"/>
    <lineage>
        <taxon>Bacteria</taxon>
        <taxon>Bacillati</taxon>
        <taxon>Actinomycetota</taxon>
        <taxon>Actinomycetes</taxon>
        <taxon>Actinomycetales</taxon>
        <taxon>Actinomycetaceae</taxon>
        <taxon>Actinomyces</taxon>
    </lineage>
</organism>
<comment type="caution">
    <text evidence="3">The sequence shown here is derived from an EMBL/GenBank/DDBJ whole genome shotgun (WGS) entry which is preliminary data.</text>
</comment>
<feature type="non-terminal residue" evidence="3">
    <location>
        <position position="107"/>
    </location>
</feature>
<dbReference type="Proteomes" id="UP000016536">
    <property type="component" value="Unassembled WGS sequence"/>
</dbReference>
<feature type="region of interest" description="Disordered" evidence="1">
    <location>
        <begin position="1"/>
        <end position="27"/>
    </location>
</feature>
<feature type="domain" description="DhaL" evidence="2">
    <location>
        <begin position="36"/>
        <end position="107"/>
    </location>
</feature>
<dbReference type="GO" id="GO:0004371">
    <property type="term" value="F:glycerone kinase activity"/>
    <property type="evidence" value="ECO:0007669"/>
    <property type="project" value="InterPro"/>
</dbReference>
<proteinExistence type="predicted"/>
<dbReference type="EMBL" id="AWSE01000126">
    <property type="protein sequence ID" value="ERH22849.1"/>
    <property type="molecule type" value="Genomic_DNA"/>
</dbReference>
<sequence length="107" mass="11219">MWCGGRSQDAGEAKMAQSQGHRPATPVPETYVLQGAAVRRWIGLAEIVADQTRDLVDVLNVFPVPDADTGTNVLLTLRSASDALHRLGRAADAAQVARAAADGAVRG</sequence>
<evidence type="ECO:0000259" key="2">
    <source>
        <dbReference type="PROSITE" id="PS51480"/>
    </source>
</evidence>
<evidence type="ECO:0000313" key="3">
    <source>
        <dbReference type="EMBL" id="ERH22849.1"/>
    </source>
</evidence>
<name>U1QM74_9ACTO</name>